<evidence type="ECO:0000313" key="2">
    <source>
        <dbReference type="Proteomes" id="UP000814385"/>
    </source>
</evidence>
<dbReference type="SUPFAM" id="SSF53756">
    <property type="entry name" value="UDP-Glycosyltransferase/glycogen phosphorylase"/>
    <property type="match status" value="1"/>
</dbReference>
<name>A0ABS9P627_9GAMM</name>
<organism evidence="1 2">
    <name type="scientific">Billgrantia campisalis</name>
    <dbReference type="NCBI Taxonomy" id="74661"/>
    <lineage>
        <taxon>Bacteria</taxon>
        <taxon>Pseudomonadati</taxon>
        <taxon>Pseudomonadota</taxon>
        <taxon>Gammaproteobacteria</taxon>
        <taxon>Oceanospirillales</taxon>
        <taxon>Halomonadaceae</taxon>
        <taxon>Billgrantia</taxon>
    </lineage>
</organism>
<dbReference type="PIRSF" id="PIRSF028458">
    <property type="entry name" value="UCP028458_glyceroPtfrase"/>
    <property type="match status" value="1"/>
</dbReference>
<sequence length="368" mass="41180">MTTIAAKEPQPRATRFLLYAEQNYAYGILRPLQAAIRARGGEARWFFAGPEVDPEHLEPGEVKLGDVAAVRAWRPEVVLVPGNMVPSFIPGLKVAVFHGFNVAKAGRSDDRGHFNIRGCFDLYCTHGPGDTQGFARRAAEHGHFRVVETGWPALDPLFRPEMPAGREPDLPARDGRPRILLCSTFTPRLSCAPHLLETVRRLRDTGRWQWLIQFHPKMDPAVVEAYRSLEDDSLSFIETRNILPLLRTSDVMVCDTSSVMLMFLLQHKPVVTFRNQSRGDRSHLLDVTRPEALEGAIEEALSQPAELMGRIGALAGELHPYTDGRSSERVLDAADACLRQGRAGLKAKPRNGLRNLKERRKLGYWKPG</sequence>
<dbReference type="Gene3D" id="3.40.50.12580">
    <property type="match status" value="1"/>
</dbReference>
<dbReference type="EMBL" id="JABFUC010000002">
    <property type="protein sequence ID" value="MCG6656707.1"/>
    <property type="molecule type" value="Genomic_DNA"/>
</dbReference>
<dbReference type="InterPro" id="IPR016886">
    <property type="entry name" value="UCP028458_glyceroPtfrase"/>
</dbReference>
<comment type="caution">
    <text evidence="1">The sequence shown here is derived from an EMBL/GenBank/DDBJ whole genome shotgun (WGS) entry which is preliminary data.</text>
</comment>
<gene>
    <name evidence="1" type="ORF">HOP52_02815</name>
</gene>
<keyword evidence="2" id="KW-1185">Reference proteome</keyword>
<dbReference type="Proteomes" id="UP000814385">
    <property type="component" value="Unassembled WGS sequence"/>
</dbReference>
<dbReference type="InterPro" id="IPR043148">
    <property type="entry name" value="TagF_C"/>
</dbReference>
<proteinExistence type="predicted"/>
<dbReference type="InterPro" id="IPR007554">
    <property type="entry name" value="Glycerophosphate_synth"/>
</dbReference>
<evidence type="ECO:0000313" key="1">
    <source>
        <dbReference type="EMBL" id="MCG6656707.1"/>
    </source>
</evidence>
<reference evidence="1 2" key="1">
    <citation type="submission" date="2020-05" db="EMBL/GenBank/DDBJ databases">
        <title>Comparative genomic analysis of denitrifying bacteria from Halomonas genus.</title>
        <authorList>
            <person name="Wang L."/>
            <person name="Shao Z."/>
        </authorList>
    </citation>
    <scope>NUCLEOTIDE SEQUENCE [LARGE SCALE GENOMIC DNA]</scope>
    <source>
        <strain evidence="1 2">A4</strain>
    </source>
</reference>
<dbReference type="RefSeq" id="WP_238975746.1">
    <property type="nucleotide sequence ID" value="NZ_JABFUC010000002.1"/>
</dbReference>
<protein>
    <submittedName>
        <fullName evidence="1">CDP-glycerol--glycerophosphate glycerophosphotransferase</fullName>
    </submittedName>
</protein>
<dbReference type="Pfam" id="PF04464">
    <property type="entry name" value="Glyphos_transf"/>
    <property type="match status" value="1"/>
</dbReference>
<accession>A0ABS9P627</accession>